<feature type="signal peptide" evidence="1">
    <location>
        <begin position="1"/>
        <end position="23"/>
    </location>
</feature>
<keyword evidence="1" id="KW-0732">Signal</keyword>
<dbReference type="Pfam" id="PF05048">
    <property type="entry name" value="NosD"/>
    <property type="match status" value="1"/>
</dbReference>
<dbReference type="SMART" id="SM00710">
    <property type="entry name" value="PbH1"/>
    <property type="match status" value="8"/>
</dbReference>
<dbReference type="InterPro" id="IPR006626">
    <property type="entry name" value="PbH1"/>
</dbReference>
<dbReference type="SUPFAM" id="SSF51126">
    <property type="entry name" value="Pectin lyase-like"/>
    <property type="match status" value="1"/>
</dbReference>
<dbReference type="RefSeq" id="WP_226540176.1">
    <property type="nucleotide sequence ID" value="NZ_CP129013.1"/>
</dbReference>
<dbReference type="NCBIfam" id="TIGR03804">
    <property type="entry name" value="para_beta_helix"/>
    <property type="match status" value="1"/>
</dbReference>
<dbReference type="InterPro" id="IPR022441">
    <property type="entry name" value="Para_beta_helix_rpt-2"/>
</dbReference>
<name>A0ABY9JP90_9BACI</name>
<protein>
    <submittedName>
        <fullName evidence="3">NosD domain-containing protein</fullName>
    </submittedName>
</protein>
<proteinExistence type="predicted"/>
<evidence type="ECO:0000256" key="1">
    <source>
        <dbReference type="SAM" id="SignalP"/>
    </source>
</evidence>
<feature type="domain" description="Periplasmic copper-binding protein NosD beta helix" evidence="2">
    <location>
        <begin position="136"/>
        <end position="326"/>
    </location>
</feature>
<accession>A0ABY9JP90</accession>
<reference evidence="3 4" key="1">
    <citation type="submission" date="2023-06" db="EMBL/GenBank/DDBJ databases">
        <title>Five Gram-positive bacteria isolated from mangrove sediments in Shenzhen, Guangdong, China.</title>
        <authorList>
            <person name="Yu S."/>
            <person name="Zheng W."/>
            <person name="Huang Y."/>
        </authorList>
    </citation>
    <scope>NUCLEOTIDE SEQUENCE [LARGE SCALE GENOMIC DNA]</scope>
    <source>
        <strain evidence="3 4">SaN35-3</strain>
    </source>
</reference>
<evidence type="ECO:0000259" key="2">
    <source>
        <dbReference type="Pfam" id="PF05048"/>
    </source>
</evidence>
<dbReference type="InterPro" id="IPR007742">
    <property type="entry name" value="NosD_dom"/>
</dbReference>
<keyword evidence="4" id="KW-1185">Reference proteome</keyword>
<evidence type="ECO:0000313" key="4">
    <source>
        <dbReference type="Proteomes" id="UP001197974"/>
    </source>
</evidence>
<gene>
    <name evidence="3" type="ORF">LC087_09745</name>
</gene>
<dbReference type="EMBL" id="CP129013">
    <property type="protein sequence ID" value="WLR41226.1"/>
    <property type="molecule type" value="Genomic_DNA"/>
</dbReference>
<organism evidence="3 4">
    <name type="scientific">Bacillus carboniphilus</name>
    <dbReference type="NCBI Taxonomy" id="86663"/>
    <lineage>
        <taxon>Bacteria</taxon>
        <taxon>Bacillati</taxon>
        <taxon>Bacillota</taxon>
        <taxon>Bacilli</taxon>
        <taxon>Bacillales</taxon>
        <taxon>Bacillaceae</taxon>
        <taxon>Bacillus</taxon>
    </lineage>
</organism>
<dbReference type="Proteomes" id="UP001197974">
    <property type="component" value="Chromosome"/>
</dbReference>
<evidence type="ECO:0000313" key="3">
    <source>
        <dbReference type="EMBL" id="WLR41226.1"/>
    </source>
</evidence>
<feature type="chain" id="PRO_5045937642" evidence="1">
    <location>
        <begin position="24"/>
        <end position="428"/>
    </location>
</feature>
<dbReference type="Gene3D" id="2.160.20.10">
    <property type="entry name" value="Single-stranded right-handed beta-helix, Pectin lyase-like"/>
    <property type="match status" value="1"/>
</dbReference>
<dbReference type="InterPro" id="IPR012334">
    <property type="entry name" value="Pectin_lyas_fold"/>
</dbReference>
<dbReference type="InterPro" id="IPR011050">
    <property type="entry name" value="Pectin_lyase_fold/virulence"/>
</dbReference>
<sequence length="428" mass="47832">MRKCFFLSLLNLLLFVFASHSFASESVQLKIDQAKPGATVYIEEGIYIEPISINKSINLIGKGNVVLKNQTEQPYILIKDTANVHVENISIEGSDKKTTGIMVNNSEGVTIKDVQLSSMKKGIELTEVKSSQLHNVIINGIEGHFSNKGNGVTLYNTINIALSNFHIDSFLDGIYIENDQGAKILNSQVSNSRYGIHLMYTRDNEVVQNELEDNITGIMQMVTSNTLIKENLIAHQSDYNGYGLVLFEGEDATIQDNRFEYNQVGLSLQKVRKSTIKDNVISGNQTGVQFLNYNSTNLFNQNQLYGNILSSISGTEGAIVTENFWDDYTGFDMNHDMFGDTPYHSSDSFAKLINQHQAFQFFFESPAVTMLNKLEKKLSIDYESVVIDQKPFIQSAEQEGQISFDKSLFGLSILLIGGGVVLWRRSSS</sequence>